<evidence type="ECO:0000256" key="5">
    <source>
        <dbReference type="ARBA" id="ARBA00023004"/>
    </source>
</evidence>
<keyword evidence="7" id="KW-0732">Signal</keyword>
<evidence type="ECO:0000256" key="6">
    <source>
        <dbReference type="SAM" id="MobiDB-lite"/>
    </source>
</evidence>
<feature type="domain" description="Fe2OG dioxygenase" evidence="8">
    <location>
        <begin position="408"/>
        <end position="518"/>
    </location>
</feature>
<dbReference type="InterPro" id="IPR045054">
    <property type="entry name" value="P4HA-like"/>
</dbReference>
<evidence type="ECO:0000256" key="2">
    <source>
        <dbReference type="ARBA" id="ARBA00022723"/>
    </source>
</evidence>
<keyword evidence="2" id="KW-0479">Metal-binding</keyword>
<keyword evidence="3" id="KW-0223">Dioxygenase</keyword>
<evidence type="ECO:0000256" key="3">
    <source>
        <dbReference type="ARBA" id="ARBA00022964"/>
    </source>
</evidence>
<feature type="region of interest" description="Disordered" evidence="6">
    <location>
        <begin position="342"/>
        <end position="361"/>
    </location>
</feature>
<organism evidence="9 10">
    <name type="scientific">Nitzschia inconspicua</name>
    <dbReference type="NCBI Taxonomy" id="303405"/>
    <lineage>
        <taxon>Eukaryota</taxon>
        <taxon>Sar</taxon>
        <taxon>Stramenopiles</taxon>
        <taxon>Ochrophyta</taxon>
        <taxon>Bacillariophyta</taxon>
        <taxon>Bacillariophyceae</taxon>
        <taxon>Bacillariophycidae</taxon>
        <taxon>Bacillariales</taxon>
        <taxon>Bacillariaceae</taxon>
        <taxon>Nitzschia</taxon>
    </lineage>
</organism>
<dbReference type="GO" id="GO:0005783">
    <property type="term" value="C:endoplasmic reticulum"/>
    <property type="evidence" value="ECO:0007669"/>
    <property type="project" value="TreeGrafter"/>
</dbReference>
<reference evidence="9" key="1">
    <citation type="journal article" date="2021" name="Sci. Rep.">
        <title>Diploid genomic architecture of Nitzschia inconspicua, an elite biomass production diatom.</title>
        <authorList>
            <person name="Oliver A."/>
            <person name="Podell S."/>
            <person name="Pinowska A."/>
            <person name="Traller J.C."/>
            <person name="Smith S.R."/>
            <person name="McClure R."/>
            <person name="Beliaev A."/>
            <person name="Bohutskyi P."/>
            <person name="Hill E.A."/>
            <person name="Rabines A."/>
            <person name="Zheng H."/>
            <person name="Allen L.Z."/>
            <person name="Kuo A."/>
            <person name="Grigoriev I.V."/>
            <person name="Allen A.E."/>
            <person name="Hazlebeck D."/>
            <person name="Allen E.E."/>
        </authorList>
    </citation>
    <scope>NUCLEOTIDE SEQUENCE</scope>
    <source>
        <strain evidence="9">Hildebrandi</strain>
    </source>
</reference>
<comment type="cofactor">
    <cofactor evidence="1">
        <name>L-ascorbate</name>
        <dbReference type="ChEBI" id="CHEBI:38290"/>
    </cofactor>
</comment>
<feature type="chain" id="PRO_5039905141" evidence="7">
    <location>
        <begin position="18"/>
        <end position="521"/>
    </location>
</feature>
<dbReference type="EMBL" id="JAGRRH010000001">
    <property type="protein sequence ID" value="KAG7374124.1"/>
    <property type="molecule type" value="Genomic_DNA"/>
</dbReference>
<dbReference type="PANTHER" id="PTHR10869">
    <property type="entry name" value="PROLYL 4-HYDROXYLASE ALPHA SUBUNIT"/>
    <property type="match status" value="1"/>
</dbReference>
<dbReference type="GO" id="GO:0005506">
    <property type="term" value="F:iron ion binding"/>
    <property type="evidence" value="ECO:0007669"/>
    <property type="project" value="InterPro"/>
</dbReference>
<evidence type="ECO:0000313" key="9">
    <source>
        <dbReference type="EMBL" id="KAG7374124.1"/>
    </source>
</evidence>
<dbReference type="PANTHER" id="PTHR10869:SF226">
    <property type="entry name" value="PROLYL 4-HYDROXYLASE ALPHA SUBUNIT DOMAIN-CONTAINING PROTEIN"/>
    <property type="match status" value="1"/>
</dbReference>
<evidence type="ECO:0000313" key="10">
    <source>
        <dbReference type="Proteomes" id="UP000693970"/>
    </source>
</evidence>
<dbReference type="Proteomes" id="UP000693970">
    <property type="component" value="Unassembled WGS sequence"/>
</dbReference>
<dbReference type="Pfam" id="PF13640">
    <property type="entry name" value="2OG-FeII_Oxy_3"/>
    <property type="match status" value="1"/>
</dbReference>
<name>A0A9K3M5C1_9STRA</name>
<accession>A0A9K3M5C1</accession>
<reference evidence="9" key="2">
    <citation type="submission" date="2021-04" db="EMBL/GenBank/DDBJ databases">
        <authorList>
            <person name="Podell S."/>
        </authorList>
    </citation>
    <scope>NUCLEOTIDE SEQUENCE</scope>
    <source>
        <strain evidence="9">Hildebrandi</strain>
    </source>
</reference>
<dbReference type="GO" id="GO:0031418">
    <property type="term" value="F:L-ascorbic acid binding"/>
    <property type="evidence" value="ECO:0007669"/>
    <property type="project" value="InterPro"/>
</dbReference>
<proteinExistence type="predicted"/>
<comment type="caution">
    <text evidence="9">The sequence shown here is derived from an EMBL/GenBank/DDBJ whole genome shotgun (WGS) entry which is preliminary data.</text>
</comment>
<evidence type="ECO:0000259" key="8">
    <source>
        <dbReference type="PROSITE" id="PS51471"/>
    </source>
</evidence>
<evidence type="ECO:0000256" key="7">
    <source>
        <dbReference type="SAM" id="SignalP"/>
    </source>
</evidence>
<dbReference type="SMART" id="SM00702">
    <property type="entry name" value="P4Hc"/>
    <property type="match status" value="1"/>
</dbReference>
<dbReference type="AlphaFoldDB" id="A0A9K3M5C1"/>
<dbReference type="InterPro" id="IPR044862">
    <property type="entry name" value="Pro_4_hyd_alph_FE2OG_OXY"/>
</dbReference>
<keyword evidence="5" id="KW-0408">Iron</keyword>
<evidence type="ECO:0000256" key="4">
    <source>
        <dbReference type="ARBA" id="ARBA00023002"/>
    </source>
</evidence>
<dbReference type="InterPro" id="IPR006620">
    <property type="entry name" value="Pro_4_hyd_alph"/>
</dbReference>
<dbReference type="OrthoDB" id="420380at2759"/>
<protein>
    <submittedName>
        <fullName evidence="9">Prolyl 4-hydroxylase alpha subunit</fullName>
    </submittedName>
</protein>
<gene>
    <name evidence="9" type="ORF">IV203_013219</name>
</gene>
<keyword evidence="4" id="KW-0560">Oxidoreductase</keyword>
<dbReference type="InterPro" id="IPR005123">
    <property type="entry name" value="Oxoglu/Fe-dep_dioxygenase_dom"/>
</dbReference>
<dbReference type="PROSITE" id="PS51471">
    <property type="entry name" value="FE2OG_OXY"/>
    <property type="match status" value="1"/>
</dbReference>
<dbReference type="GO" id="GO:0004656">
    <property type="term" value="F:procollagen-proline 4-dioxygenase activity"/>
    <property type="evidence" value="ECO:0007669"/>
    <property type="project" value="TreeGrafter"/>
</dbReference>
<keyword evidence="10" id="KW-1185">Reference proteome</keyword>
<sequence length="521" mass="59209">MLCQQLLQWCAVYLCWAVFLSQQNDCHVSASTSLATEERISVTDGIEAGSGTCTWEDRHTCKEGTTYQDSRLFSMDVPPSVSRKLNSKFLAYIEPDVSSMYNETKGILSPIETSFKGVFAKFINMSPKRVKVDWEQTPGGMRVFTSLLDKFSGGGTASFPGHRFIVYDEQTGEDLLTWEIRIGNSLYTYDPYHGVETLAEEMLSETDMQLYRLQLDNLKFNDVYQEFTGRQWLALYGMKEAPRYHMWPADFFGQTHVIESRETHLLELPPSSFAKVRTSPYGSTVQEREKLEKYRDPNQKILALNMTAVSVIPRVFEIPNFLSKAEVDHILDLASGIRLGESTTGGNAASSTKASGRTSRNSWIPRTHSTIIDSIYRRAADLLQIDEALLRSRVGNETNLLPESKVAIAERLQLVHYAEGQQYTPHHDFMIPSLSKGQPTRFATVLFYLNEPEMGGETSFPRWLNGKEHKILQVTPEVGKAVLFYNQLPDGNYDERSLHSAKAVLKGEKWLTNLWVWDPYK</sequence>
<feature type="signal peptide" evidence="7">
    <location>
        <begin position="1"/>
        <end position="17"/>
    </location>
</feature>
<evidence type="ECO:0000256" key="1">
    <source>
        <dbReference type="ARBA" id="ARBA00001961"/>
    </source>
</evidence>